<dbReference type="Pfam" id="PF01425">
    <property type="entry name" value="Amidase"/>
    <property type="match status" value="1"/>
</dbReference>
<name>A0A5M4F973_9ACTN</name>
<organism evidence="2 3">
    <name type="scientific">Aeromicrobium ginsengisoli</name>
    <dbReference type="NCBI Taxonomy" id="363867"/>
    <lineage>
        <taxon>Bacteria</taxon>
        <taxon>Bacillati</taxon>
        <taxon>Actinomycetota</taxon>
        <taxon>Actinomycetes</taxon>
        <taxon>Propionibacteriales</taxon>
        <taxon>Nocardioidaceae</taxon>
        <taxon>Aeromicrobium</taxon>
    </lineage>
</organism>
<dbReference type="InterPro" id="IPR036928">
    <property type="entry name" value="AS_sf"/>
</dbReference>
<gene>
    <name evidence="2" type="ORF">ESP70_019095</name>
</gene>
<protein>
    <submittedName>
        <fullName evidence="2">Amidase</fullName>
    </submittedName>
</protein>
<accession>A0A5M4F973</accession>
<dbReference type="InterPro" id="IPR000120">
    <property type="entry name" value="Amidase"/>
</dbReference>
<dbReference type="SUPFAM" id="SSF75304">
    <property type="entry name" value="Amidase signature (AS) enzymes"/>
    <property type="match status" value="1"/>
</dbReference>
<dbReference type="PANTHER" id="PTHR11895:SF151">
    <property type="entry name" value="GLUTAMYL-TRNA(GLN) AMIDOTRANSFERASE SUBUNIT A"/>
    <property type="match status" value="1"/>
</dbReference>
<evidence type="ECO:0000313" key="3">
    <source>
        <dbReference type="Proteomes" id="UP000380867"/>
    </source>
</evidence>
<reference evidence="2" key="1">
    <citation type="submission" date="2019-09" db="EMBL/GenBank/DDBJ databases">
        <authorList>
            <person name="Li J."/>
        </authorList>
    </citation>
    <scope>NUCLEOTIDE SEQUENCE [LARGE SCALE GENOMIC DNA]</scope>
    <source>
        <strain evidence="2">JCM 14732</strain>
    </source>
</reference>
<dbReference type="OrthoDB" id="9811471at2"/>
<dbReference type="PANTHER" id="PTHR11895">
    <property type="entry name" value="TRANSAMIDASE"/>
    <property type="match status" value="1"/>
</dbReference>
<dbReference type="GO" id="GO:0003824">
    <property type="term" value="F:catalytic activity"/>
    <property type="evidence" value="ECO:0007669"/>
    <property type="project" value="InterPro"/>
</dbReference>
<dbReference type="EMBL" id="SDPQ02000004">
    <property type="protein sequence ID" value="KAA1394310.1"/>
    <property type="molecule type" value="Genomic_DNA"/>
</dbReference>
<feature type="domain" description="Amidase" evidence="1">
    <location>
        <begin position="42"/>
        <end position="469"/>
    </location>
</feature>
<keyword evidence="3" id="KW-1185">Reference proteome</keyword>
<sequence length="488" mass="51586">MNDQEAFTDIEPTSDEDSLAELGVAAAAAAIRDGGITSEAYTSAMLSRARRLSGLNSFITIDESAVLAAAVEADNARAAGIVAPLLGVPVGVKDSYQTRGLRTTLGVKTLAQFVPETDADVVAAIKAAGGLVFGKNNLVEMSFGLTGHNQHHGQVKNPHAPDHVSGGSSSGSAAAVAAGIVPAALGGDTVGSIRVPASLCGVVGFKPTTGRWPRDGVAPISHTLDTTGVFARTVEDCMVVDQVVTNEAGSQPHRSDLKGARLAYAPRQYLDLVDAETMAQFEDALLRLRDAGAEVEEVDLGDDFSEMAGRVTWDIFFRETKEGVSEFLRRNEFPASFEEIYRDLKPQLKDVWGHLVLPSGPGHLTEDAYRSAMSVDRPEIQRRLGDVFTLGGFDALVFPTTPSAAPSIDQQWKFTISGVEVDDLVLAKNTVPTSGAGIPGVSIPTGLNRSGLPIGIEFDGAHGHDRKLLDLARQAESVFEPLPALLSH</sequence>
<evidence type="ECO:0000313" key="2">
    <source>
        <dbReference type="EMBL" id="KAA1394310.1"/>
    </source>
</evidence>
<proteinExistence type="predicted"/>
<dbReference type="InterPro" id="IPR023631">
    <property type="entry name" value="Amidase_dom"/>
</dbReference>
<dbReference type="AlphaFoldDB" id="A0A5M4F973"/>
<dbReference type="Gene3D" id="3.90.1300.10">
    <property type="entry name" value="Amidase signature (AS) domain"/>
    <property type="match status" value="1"/>
</dbReference>
<dbReference type="Proteomes" id="UP000380867">
    <property type="component" value="Unassembled WGS sequence"/>
</dbReference>
<evidence type="ECO:0000259" key="1">
    <source>
        <dbReference type="Pfam" id="PF01425"/>
    </source>
</evidence>
<comment type="caution">
    <text evidence="2">The sequence shown here is derived from an EMBL/GenBank/DDBJ whole genome shotgun (WGS) entry which is preliminary data.</text>
</comment>